<dbReference type="InterPro" id="IPR016040">
    <property type="entry name" value="NAD(P)-bd_dom"/>
</dbReference>
<evidence type="ECO:0000259" key="1">
    <source>
        <dbReference type="Pfam" id="PF13460"/>
    </source>
</evidence>
<dbReference type="PANTHER" id="PTHR47129:SF1">
    <property type="entry name" value="NMRA-LIKE DOMAIN-CONTAINING PROTEIN"/>
    <property type="match status" value="1"/>
</dbReference>
<reference evidence="3" key="1">
    <citation type="submission" date="2017-05" db="EMBL/GenBank/DDBJ databases">
        <title>Streptomyces olivochromogenes NBRC 3561 whole genome shotgun sequence.</title>
        <authorList>
            <person name="Dohra H."/>
            <person name="Kodani S."/>
        </authorList>
    </citation>
    <scope>NUCLEOTIDE SEQUENCE [LARGE SCALE GENOMIC DNA]</scope>
    <source>
        <strain evidence="3">NBRC 3561</strain>
    </source>
</reference>
<dbReference type="SUPFAM" id="SSF51735">
    <property type="entry name" value="NAD(P)-binding Rossmann-fold domains"/>
    <property type="match status" value="1"/>
</dbReference>
<name>A0A250VQF8_STROL</name>
<dbReference type="Pfam" id="PF13460">
    <property type="entry name" value="NAD_binding_10"/>
    <property type="match status" value="1"/>
</dbReference>
<evidence type="ECO:0000313" key="2">
    <source>
        <dbReference type="EMBL" id="GAX56391.1"/>
    </source>
</evidence>
<dbReference type="InterPro" id="IPR036291">
    <property type="entry name" value="NAD(P)-bd_dom_sf"/>
</dbReference>
<gene>
    <name evidence="2" type="ORF">SO3561_07958</name>
</gene>
<dbReference type="PANTHER" id="PTHR47129">
    <property type="entry name" value="QUINONE OXIDOREDUCTASE 2"/>
    <property type="match status" value="1"/>
</dbReference>
<sequence>MSFVVTGASGHLGRLVVEGLLEKVPADQVTALVRSEEKGAAFAARGVRTAIADYNAPETFDGLFAAGDKVLLISSSEMTRDRVAQHKVVVDAARAAGVALVAYTSAAGTHGAPLTEAHRGTEKVLVDSGLPYVLLRNNWYSEIFVDRLETVVEHGVLVRAAGEGRIASATRADYAAGAVAVLTGEGHENTTYELGGDRAWSFAEFAAELGRRTGKEIVYQPVTVEAYVDLLAGAGMPELYAGIMADADASFSKGELAFTSGELSRLIGRPTTPIGDTVAAALKRP</sequence>
<evidence type="ECO:0000313" key="3">
    <source>
        <dbReference type="Proteomes" id="UP000217446"/>
    </source>
</evidence>
<dbReference type="Gene3D" id="3.40.50.720">
    <property type="entry name" value="NAD(P)-binding Rossmann-like Domain"/>
    <property type="match status" value="1"/>
</dbReference>
<dbReference type="EMBL" id="BDQI01000025">
    <property type="protein sequence ID" value="GAX56391.1"/>
    <property type="molecule type" value="Genomic_DNA"/>
</dbReference>
<protein>
    <submittedName>
        <fullName evidence="2">NAD(P)-dependent oxidoreductase</fullName>
    </submittedName>
</protein>
<accession>A0A250VQF8</accession>
<dbReference type="InterPro" id="IPR052718">
    <property type="entry name" value="NmrA-type_oxidoreductase"/>
</dbReference>
<proteinExistence type="predicted"/>
<dbReference type="CDD" id="cd05269">
    <property type="entry name" value="TMR_SDR_a"/>
    <property type="match status" value="1"/>
</dbReference>
<dbReference type="AlphaFoldDB" id="A0A250VQF8"/>
<keyword evidence="3" id="KW-1185">Reference proteome</keyword>
<comment type="caution">
    <text evidence="2">The sequence shown here is derived from an EMBL/GenBank/DDBJ whole genome shotgun (WGS) entry which is preliminary data.</text>
</comment>
<dbReference type="STRING" id="1963.AQJ27_42790"/>
<dbReference type="Proteomes" id="UP000217446">
    <property type="component" value="Unassembled WGS sequence"/>
</dbReference>
<dbReference type="Gene3D" id="3.90.25.10">
    <property type="entry name" value="UDP-galactose 4-epimerase, domain 1"/>
    <property type="match status" value="1"/>
</dbReference>
<organism evidence="2 3">
    <name type="scientific">Streptomyces olivochromogenes</name>
    <dbReference type="NCBI Taxonomy" id="1963"/>
    <lineage>
        <taxon>Bacteria</taxon>
        <taxon>Bacillati</taxon>
        <taxon>Actinomycetota</taxon>
        <taxon>Actinomycetes</taxon>
        <taxon>Kitasatosporales</taxon>
        <taxon>Streptomycetaceae</taxon>
        <taxon>Streptomyces</taxon>
    </lineage>
</organism>
<feature type="domain" description="NAD(P)-binding" evidence="1">
    <location>
        <begin position="7"/>
        <end position="183"/>
    </location>
</feature>
<dbReference type="RefSeq" id="WP_067381735.1">
    <property type="nucleotide sequence ID" value="NZ_BDQI01000025.1"/>
</dbReference>